<name>A0A0A8Z5V1_ARUDO</name>
<protein>
    <submittedName>
        <fullName evidence="1">Uncharacterized protein</fullName>
    </submittedName>
</protein>
<dbReference type="AlphaFoldDB" id="A0A0A8Z5V1"/>
<accession>A0A0A8Z5V1</accession>
<reference evidence="1" key="1">
    <citation type="submission" date="2014-09" db="EMBL/GenBank/DDBJ databases">
        <authorList>
            <person name="Magalhaes I.L.F."/>
            <person name="Oliveira U."/>
            <person name="Santos F.R."/>
            <person name="Vidigal T.H.D.A."/>
            <person name="Brescovit A.D."/>
            <person name="Santos A.J."/>
        </authorList>
    </citation>
    <scope>NUCLEOTIDE SEQUENCE</scope>
    <source>
        <tissue evidence="1">Shoot tissue taken approximately 20 cm above the soil surface</tissue>
    </source>
</reference>
<evidence type="ECO:0000313" key="1">
    <source>
        <dbReference type="EMBL" id="JAD33058.1"/>
    </source>
</evidence>
<sequence length="51" mass="5883">MGCCCGTDFEIGSHQHFPFDWLLRSNFQQIVLRAGKTHLQDLQHCLLLLNP</sequence>
<dbReference type="EMBL" id="GBRH01264837">
    <property type="protein sequence ID" value="JAD33058.1"/>
    <property type="molecule type" value="Transcribed_RNA"/>
</dbReference>
<organism evidence="1">
    <name type="scientific">Arundo donax</name>
    <name type="common">Giant reed</name>
    <name type="synonym">Donax arundinaceus</name>
    <dbReference type="NCBI Taxonomy" id="35708"/>
    <lineage>
        <taxon>Eukaryota</taxon>
        <taxon>Viridiplantae</taxon>
        <taxon>Streptophyta</taxon>
        <taxon>Embryophyta</taxon>
        <taxon>Tracheophyta</taxon>
        <taxon>Spermatophyta</taxon>
        <taxon>Magnoliopsida</taxon>
        <taxon>Liliopsida</taxon>
        <taxon>Poales</taxon>
        <taxon>Poaceae</taxon>
        <taxon>PACMAD clade</taxon>
        <taxon>Arundinoideae</taxon>
        <taxon>Arundineae</taxon>
        <taxon>Arundo</taxon>
    </lineage>
</organism>
<proteinExistence type="predicted"/>
<reference evidence="1" key="2">
    <citation type="journal article" date="2015" name="Data Brief">
        <title>Shoot transcriptome of the giant reed, Arundo donax.</title>
        <authorList>
            <person name="Barrero R.A."/>
            <person name="Guerrero F.D."/>
            <person name="Moolhuijzen P."/>
            <person name="Goolsby J.A."/>
            <person name="Tidwell J."/>
            <person name="Bellgard S.E."/>
            <person name="Bellgard M.I."/>
        </authorList>
    </citation>
    <scope>NUCLEOTIDE SEQUENCE</scope>
    <source>
        <tissue evidence="1">Shoot tissue taken approximately 20 cm above the soil surface</tissue>
    </source>
</reference>